<dbReference type="InterPro" id="IPR036148">
    <property type="entry name" value="MmgE/PrpD_sf"/>
</dbReference>
<evidence type="ECO:0000259" key="3">
    <source>
        <dbReference type="Pfam" id="PF19305"/>
    </source>
</evidence>
<feature type="domain" description="MmgE/PrpD N-terminal" evidence="2">
    <location>
        <begin position="9"/>
        <end position="249"/>
    </location>
</feature>
<dbReference type="SUPFAM" id="SSF103378">
    <property type="entry name" value="2-methylcitrate dehydratase PrpD"/>
    <property type="match status" value="1"/>
</dbReference>
<dbReference type="Pfam" id="PF19305">
    <property type="entry name" value="MmgE_PrpD_C"/>
    <property type="match status" value="1"/>
</dbReference>
<dbReference type="STRING" id="1123501.Wenmar_01277"/>
<dbReference type="eggNOG" id="COG2079">
    <property type="taxonomic scope" value="Bacteria"/>
</dbReference>
<dbReference type="InterPro" id="IPR042183">
    <property type="entry name" value="MmgE/PrpD_sf_1"/>
</dbReference>
<dbReference type="RefSeq" id="WP_018303320.1">
    <property type="nucleotide sequence ID" value="NZ_KB902294.1"/>
</dbReference>
<organism evidence="4 5">
    <name type="scientific">Wenxinia marina DSM 24838</name>
    <dbReference type="NCBI Taxonomy" id="1123501"/>
    <lineage>
        <taxon>Bacteria</taxon>
        <taxon>Pseudomonadati</taxon>
        <taxon>Pseudomonadota</taxon>
        <taxon>Alphaproteobacteria</taxon>
        <taxon>Rhodobacterales</taxon>
        <taxon>Roseobacteraceae</taxon>
        <taxon>Wenxinia</taxon>
    </lineage>
</organism>
<dbReference type="InterPro" id="IPR005656">
    <property type="entry name" value="MmgE_PrpD"/>
</dbReference>
<dbReference type="InterPro" id="IPR045336">
    <property type="entry name" value="MmgE_PrpD_N"/>
</dbReference>
<evidence type="ECO:0000256" key="1">
    <source>
        <dbReference type="ARBA" id="ARBA00006174"/>
    </source>
</evidence>
<proteinExistence type="inferred from homology"/>
<dbReference type="Pfam" id="PF03972">
    <property type="entry name" value="MmgE_PrpD_N"/>
    <property type="match status" value="1"/>
</dbReference>
<accession>A0A0D0QGL5</accession>
<comment type="similarity">
    <text evidence="1">Belongs to the PrpD family.</text>
</comment>
<dbReference type="PANTHER" id="PTHR16943:SF8">
    <property type="entry name" value="2-METHYLCITRATE DEHYDRATASE"/>
    <property type="match status" value="1"/>
</dbReference>
<sequence>MTDASRSAALAAYVAGAADRPLPDDVRAAAREALIDHIGVAVGAADEAVTRATRTMADRWALPGRARIYAGGTTGAPLAALVNGTMAHATDFDDTHENGSGHISAPVLSAALALAQDRGQEGDRAMAAFVAGFEAMARLGGGFINGVGRNLQARGFHPTGIHGVVGAAGAAAVLHGLDPAATASALGTAATTSSGLVASFGTHAKPFHAGHAAMNGLIAADLAASGLAAATDLFEPGRGLLPAMIQDGAVEVPPLDLDRWLILRNGYKPFACCRATHASAQAGHLLGPRLNGRRIVRVTTRVHRSAPFTAGRMDPQTPLEAKFSVAFCLAAAMCGYRLDATDFAEPMLGDPRVRAILPVVELHPQPDQPQSQARVDVWLDDGTHLTETTTLFLGHPDNPMGRERIDGKFLSLVVPVLGEATATRLLAALDGIEGPGALVEAAGLLARGAP</sequence>
<dbReference type="GO" id="GO:0016829">
    <property type="term" value="F:lyase activity"/>
    <property type="evidence" value="ECO:0007669"/>
    <property type="project" value="InterPro"/>
</dbReference>
<dbReference type="InterPro" id="IPR045337">
    <property type="entry name" value="MmgE_PrpD_C"/>
</dbReference>
<reference evidence="4 5" key="1">
    <citation type="submission" date="2013-01" db="EMBL/GenBank/DDBJ databases">
        <authorList>
            <person name="Fiebig A."/>
            <person name="Goeker M."/>
            <person name="Klenk H.-P.P."/>
        </authorList>
    </citation>
    <scope>NUCLEOTIDE SEQUENCE [LARGE SCALE GENOMIC DNA]</scope>
    <source>
        <strain evidence="4 5">DSM 24838</strain>
    </source>
</reference>
<dbReference type="AlphaFoldDB" id="A0A0D0QGL5"/>
<name>A0A0D0QGL5_9RHOB</name>
<evidence type="ECO:0000259" key="2">
    <source>
        <dbReference type="Pfam" id="PF03972"/>
    </source>
</evidence>
<dbReference type="Gene3D" id="1.10.4100.10">
    <property type="entry name" value="2-methylcitrate dehydratase PrpD"/>
    <property type="match status" value="1"/>
</dbReference>
<evidence type="ECO:0000313" key="4">
    <source>
        <dbReference type="EMBL" id="KIQ70133.1"/>
    </source>
</evidence>
<protein>
    <submittedName>
        <fullName evidence="4">Uncharacterized protein involved in propionate catabolism</fullName>
    </submittedName>
</protein>
<comment type="caution">
    <text evidence="4">The sequence shown here is derived from an EMBL/GenBank/DDBJ whole genome shotgun (WGS) entry which is preliminary data.</text>
</comment>
<dbReference type="PANTHER" id="PTHR16943">
    <property type="entry name" value="2-METHYLCITRATE DEHYDRATASE-RELATED"/>
    <property type="match status" value="1"/>
</dbReference>
<feature type="domain" description="MmgE/PrpD C-terminal" evidence="3">
    <location>
        <begin position="270"/>
        <end position="425"/>
    </location>
</feature>
<dbReference type="InterPro" id="IPR042188">
    <property type="entry name" value="MmgE/PrpD_sf_2"/>
</dbReference>
<dbReference type="Proteomes" id="UP000035100">
    <property type="component" value="Unassembled WGS sequence"/>
</dbReference>
<dbReference type="Gene3D" id="3.30.1330.120">
    <property type="entry name" value="2-methylcitrate dehydratase PrpD"/>
    <property type="match status" value="1"/>
</dbReference>
<gene>
    <name evidence="4" type="ORF">Wenmar_01277</name>
</gene>
<keyword evidence="5" id="KW-1185">Reference proteome</keyword>
<evidence type="ECO:0000313" key="5">
    <source>
        <dbReference type="Proteomes" id="UP000035100"/>
    </source>
</evidence>
<dbReference type="EMBL" id="AONG01000007">
    <property type="protein sequence ID" value="KIQ70133.1"/>
    <property type="molecule type" value="Genomic_DNA"/>
</dbReference>